<proteinExistence type="predicted"/>
<dbReference type="Proteomes" id="UP001159364">
    <property type="component" value="Unassembled WGS sequence"/>
</dbReference>
<evidence type="ECO:0000313" key="2">
    <source>
        <dbReference type="EMBL" id="KAJ8747234.1"/>
    </source>
</evidence>
<dbReference type="InterPro" id="IPR000719">
    <property type="entry name" value="Prot_kinase_dom"/>
</dbReference>
<evidence type="ECO:0000313" key="3">
    <source>
        <dbReference type="Proteomes" id="UP001159364"/>
    </source>
</evidence>
<dbReference type="PANTHER" id="PTHR48055">
    <property type="entry name" value="LEUCINE-RICH REPEAT RECEPTOR PROTEIN KINASE EMS1"/>
    <property type="match status" value="1"/>
</dbReference>
<comment type="caution">
    <text evidence="2">The sequence shown here is derived from an EMBL/GenBank/DDBJ whole genome shotgun (WGS) entry which is preliminary data.</text>
</comment>
<dbReference type="Gene3D" id="1.10.510.10">
    <property type="entry name" value="Transferase(Phosphotransferase) domain 1"/>
    <property type="match status" value="1"/>
</dbReference>
<gene>
    <name evidence="2" type="ORF">K2173_019444</name>
</gene>
<evidence type="ECO:0000259" key="1">
    <source>
        <dbReference type="PROSITE" id="PS50011"/>
    </source>
</evidence>
<dbReference type="InterPro" id="IPR011009">
    <property type="entry name" value="Kinase-like_dom_sf"/>
</dbReference>
<dbReference type="PANTHER" id="PTHR48055:SF55">
    <property type="entry name" value="PROTEIN KINASE DOMAIN-CONTAINING PROTEIN"/>
    <property type="match status" value="1"/>
</dbReference>
<dbReference type="GO" id="GO:0016020">
    <property type="term" value="C:membrane"/>
    <property type="evidence" value="ECO:0007669"/>
    <property type="project" value="TreeGrafter"/>
</dbReference>
<dbReference type="GO" id="GO:0004672">
    <property type="term" value="F:protein kinase activity"/>
    <property type="evidence" value="ECO:0007669"/>
    <property type="project" value="InterPro"/>
</dbReference>
<protein>
    <recommendedName>
        <fullName evidence="1">Protein kinase domain-containing protein</fullName>
    </recommendedName>
</protein>
<dbReference type="AlphaFoldDB" id="A0AAV8S4Y0"/>
<sequence>MTAHVGDFGLARFLLEASNDDSENKVLSVCLRGSVGYIPPGTRVSRHGDVYAYGILLLEMFTRKRPTDEFFKEDESLHRFVATALPEHVMDIIDLSMLVDPVNNADEPELDRGRARTRGNESQVKERVIEECVVSMMRIGVSCSLSSPGERMTMDVVVRKLHRIRDTFLRPVRPNRRRTPRRVSGHCVRV</sequence>
<name>A0AAV8S4Y0_9ROSI</name>
<dbReference type="SUPFAM" id="SSF56112">
    <property type="entry name" value="Protein kinase-like (PK-like)"/>
    <property type="match status" value="1"/>
</dbReference>
<dbReference type="EMBL" id="JAIWQS010000213">
    <property type="protein sequence ID" value="KAJ8747234.1"/>
    <property type="molecule type" value="Genomic_DNA"/>
</dbReference>
<dbReference type="PROSITE" id="PS50011">
    <property type="entry name" value="PROTEIN_KINASE_DOM"/>
    <property type="match status" value="1"/>
</dbReference>
<feature type="domain" description="Protein kinase" evidence="1">
    <location>
        <begin position="1"/>
        <end position="117"/>
    </location>
</feature>
<accession>A0AAV8S4Y0</accession>
<reference evidence="2 3" key="1">
    <citation type="submission" date="2021-09" db="EMBL/GenBank/DDBJ databases">
        <title>Genomic insights and catalytic innovation underlie evolution of tropane alkaloids biosynthesis.</title>
        <authorList>
            <person name="Wang Y.-J."/>
            <person name="Tian T."/>
            <person name="Huang J.-P."/>
            <person name="Huang S.-X."/>
        </authorList>
    </citation>
    <scope>NUCLEOTIDE SEQUENCE [LARGE SCALE GENOMIC DNA]</scope>
    <source>
        <strain evidence="2">KIB-2018</strain>
        <tissue evidence="2">Leaf</tissue>
    </source>
</reference>
<dbReference type="GO" id="GO:0005524">
    <property type="term" value="F:ATP binding"/>
    <property type="evidence" value="ECO:0007669"/>
    <property type="project" value="InterPro"/>
</dbReference>
<keyword evidence="3" id="KW-1185">Reference proteome</keyword>
<organism evidence="2 3">
    <name type="scientific">Erythroxylum novogranatense</name>
    <dbReference type="NCBI Taxonomy" id="1862640"/>
    <lineage>
        <taxon>Eukaryota</taxon>
        <taxon>Viridiplantae</taxon>
        <taxon>Streptophyta</taxon>
        <taxon>Embryophyta</taxon>
        <taxon>Tracheophyta</taxon>
        <taxon>Spermatophyta</taxon>
        <taxon>Magnoliopsida</taxon>
        <taxon>eudicotyledons</taxon>
        <taxon>Gunneridae</taxon>
        <taxon>Pentapetalae</taxon>
        <taxon>rosids</taxon>
        <taxon>fabids</taxon>
        <taxon>Malpighiales</taxon>
        <taxon>Erythroxylaceae</taxon>
        <taxon>Erythroxylum</taxon>
    </lineage>
</organism>
<dbReference type="InterPro" id="IPR051564">
    <property type="entry name" value="LRR_receptor-like_kinase"/>
</dbReference>